<keyword evidence="3" id="KW-1185">Reference proteome</keyword>
<dbReference type="GeneID" id="93503683"/>
<evidence type="ECO:0000313" key="3">
    <source>
        <dbReference type="Proteomes" id="UP001611263"/>
    </source>
</evidence>
<proteinExistence type="predicted"/>
<evidence type="ECO:0000313" key="2">
    <source>
        <dbReference type="EMBL" id="MFI1462573.1"/>
    </source>
</evidence>
<sequence length="122" mass="12695">MRAGNQDTQEGLMENEMGEVYDGVRFDPAAAGKASSGLDALADRLADDLAAVQDTLTVVPAGSDEVSGRASQTHNDVAVSYLTSAQASVQEMRKLAATLRLSTTRFDGMETDNAANLGGSKA</sequence>
<name>A0ABW7TNG6_9NOCA</name>
<dbReference type="Proteomes" id="UP001611263">
    <property type="component" value="Unassembled WGS sequence"/>
</dbReference>
<feature type="domain" description="PE" evidence="1">
    <location>
        <begin position="24"/>
        <end position="113"/>
    </location>
</feature>
<accession>A0ABW7TNG6</accession>
<dbReference type="SUPFAM" id="SSF140453">
    <property type="entry name" value="EsxAB dimer-like"/>
    <property type="match status" value="1"/>
</dbReference>
<protein>
    <submittedName>
        <fullName evidence="2">PE family protein</fullName>
    </submittedName>
</protein>
<dbReference type="EMBL" id="JBIRUQ010000004">
    <property type="protein sequence ID" value="MFI1462573.1"/>
    <property type="molecule type" value="Genomic_DNA"/>
</dbReference>
<dbReference type="Pfam" id="PF00934">
    <property type="entry name" value="PE"/>
    <property type="match status" value="1"/>
</dbReference>
<dbReference type="RefSeq" id="WP_231508570.1">
    <property type="nucleotide sequence ID" value="NZ_JBIRUQ010000004.1"/>
</dbReference>
<dbReference type="Gene3D" id="1.10.287.850">
    <property type="entry name" value="HP0062-like domain"/>
    <property type="match status" value="1"/>
</dbReference>
<dbReference type="InterPro" id="IPR036689">
    <property type="entry name" value="ESAT-6-like_sf"/>
</dbReference>
<gene>
    <name evidence="2" type="ORF">ACH4WX_17800</name>
</gene>
<organism evidence="2 3">
    <name type="scientific">Nocardia carnea</name>
    <dbReference type="NCBI Taxonomy" id="37328"/>
    <lineage>
        <taxon>Bacteria</taxon>
        <taxon>Bacillati</taxon>
        <taxon>Actinomycetota</taxon>
        <taxon>Actinomycetes</taxon>
        <taxon>Mycobacteriales</taxon>
        <taxon>Nocardiaceae</taxon>
        <taxon>Nocardia</taxon>
    </lineage>
</organism>
<dbReference type="InterPro" id="IPR000084">
    <property type="entry name" value="PE-PGRS_N"/>
</dbReference>
<comment type="caution">
    <text evidence="2">The sequence shown here is derived from an EMBL/GenBank/DDBJ whole genome shotgun (WGS) entry which is preliminary data.</text>
</comment>
<evidence type="ECO:0000259" key="1">
    <source>
        <dbReference type="Pfam" id="PF00934"/>
    </source>
</evidence>
<reference evidence="2 3" key="1">
    <citation type="submission" date="2024-10" db="EMBL/GenBank/DDBJ databases">
        <title>The Natural Products Discovery Center: Release of the First 8490 Sequenced Strains for Exploring Actinobacteria Biosynthetic Diversity.</title>
        <authorList>
            <person name="Kalkreuter E."/>
            <person name="Kautsar S.A."/>
            <person name="Yang D."/>
            <person name="Bader C.D."/>
            <person name="Teijaro C.N."/>
            <person name="Fluegel L."/>
            <person name="Davis C.M."/>
            <person name="Simpson J.R."/>
            <person name="Lauterbach L."/>
            <person name="Steele A.D."/>
            <person name="Gui C."/>
            <person name="Meng S."/>
            <person name="Li G."/>
            <person name="Viehrig K."/>
            <person name="Ye F."/>
            <person name="Su P."/>
            <person name="Kiefer A.F."/>
            <person name="Nichols A."/>
            <person name="Cepeda A.J."/>
            <person name="Yan W."/>
            <person name="Fan B."/>
            <person name="Jiang Y."/>
            <person name="Adhikari A."/>
            <person name="Zheng C.-J."/>
            <person name="Schuster L."/>
            <person name="Cowan T.M."/>
            <person name="Smanski M.J."/>
            <person name="Chevrette M.G."/>
            <person name="De Carvalho L.P.S."/>
            <person name="Shen B."/>
        </authorList>
    </citation>
    <scope>NUCLEOTIDE SEQUENCE [LARGE SCALE GENOMIC DNA]</scope>
    <source>
        <strain evidence="2 3">NPDC020568</strain>
    </source>
</reference>